<name>A0A0G4FFQ8_9ALVE</name>
<feature type="region of interest" description="Disordered" evidence="1">
    <location>
        <begin position="492"/>
        <end position="551"/>
    </location>
</feature>
<feature type="compositionally biased region" description="Basic and acidic residues" evidence="1">
    <location>
        <begin position="1504"/>
        <end position="1521"/>
    </location>
</feature>
<feature type="compositionally biased region" description="Polar residues" evidence="1">
    <location>
        <begin position="41"/>
        <end position="53"/>
    </location>
</feature>
<feature type="region of interest" description="Disordered" evidence="1">
    <location>
        <begin position="1556"/>
        <end position="1581"/>
    </location>
</feature>
<evidence type="ECO:0000313" key="3">
    <source>
        <dbReference type="EMBL" id="CEM12051.1"/>
    </source>
</evidence>
<keyword evidence="2" id="KW-0812">Transmembrane</keyword>
<feature type="compositionally biased region" description="Acidic residues" evidence="1">
    <location>
        <begin position="99"/>
        <end position="111"/>
    </location>
</feature>
<feature type="region of interest" description="Disordered" evidence="1">
    <location>
        <begin position="564"/>
        <end position="736"/>
    </location>
</feature>
<feature type="region of interest" description="Disordered" evidence="1">
    <location>
        <begin position="263"/>
        <end position="283"/>
    </location>
</feature>
<protein>
    <submittedName>
        <fullName evidence="3">Uncharacterized protein</fullName>
    </submittedName>
</protein>
<dbReference type="PANTHER" id="PTHR45615:SF80">
    <property type="entry name" value="GRIP DOMAIN-CONTAINING PROTEIN"/>
    <property type="match status" value="1"/>
</dbReference>
<feature type="region of interest" description="Disordered" evidence="1">
    <location>
        <begin position="1"/>
        <end position="157"/>
    </location>
</feature>
<feature type="compositionally biased region" description="Polar residues" evidence="1">
    <location>
        <begin position="618"/>
        <end position="639"/>
    </location>
</feature>
<dbReference type="PANTHER" id="PTHR45615">
    <property type="entry name" value="MYOSIN HEAVY CHAIN, NON-MUSCLE"/>
    <property type="match status" value="1"/>
</dbReference>
<feature type="region of interest" description="Disordered" evidence="1">
    <location>
        <begin position="1465"/>
        <end position="1521"/>
    </location>
</feature>
<gene>
    <name evidence="3" type="ORF">Cvel_16747</name>
</gene>
<proteinExistence type="predicted"/>
<feature type="transmembrane region" description="Helical" evidence="2">
    <location>
        <begin position="1617"/>
        <end position="1639"/>
    </location>
</feature>
<feature type="region of interest" description="Disordered" evidence="1">
    <location>
        <begin position="424"/>
        <end position="464"/>
    </location>
</feature>
<feature type="compositionally biased region" description="Basic and acidic residues" evidence="1">
    <location>
        <begin position="717"/>
        <end position="730"/>
    </location>
</feature>
<evidence type="ECO:0000256" key="1">
    <source>
        <dbReference type="SAM" id="MobiDB-lite"/>
    </source>
</evidence>
<feature type="compositionally biased region" description="Basic and acidic residues" evidence="1">
    <location>
        <begin position="1179"/>
        <end position="1204"/>
    </location>
</feature>
<feature type="compositionally biased region" description="Polar residues" evidence="1">
    <location>
        <begin position="650"/>
        <end position="679"/>
    </location>
</feature>
<feature type="transmembrane region" description="Helical" evidence="2">
    <location>
        <begin position="1651"/>
        <end position="1678"/>
    </location>
</feature>
<organism evidence="3">
    <name type="scientific">Chromera velia CCMP2878</name>
    <dbReference type="NCBI Taxonomy" id="1169474"/>
    <lineage>
        <taxon>Eukaryota</taxon>
        <taxon>Sar</taxon>
        <taxon>Alveolata</taxon>
        <taxon>Colpodellida</taxon>
        <taxon>Chromeraceae</taxon>
        <taxon>Chromera</taxon>
    </lineage>
</organism>
<sequence length="1707" mass="186502">MAEDGAKRPPVVPPLQLGGPRKSVAYEVASRKSSAYDGASRKSSAYDGSSRKSSAYAGKSRKSIAYEATSYDPPKGHLRKQKQNLEGSPAYQPASSPSESEEEHSSEEEEQVSTARFMLDEQSSSTLNRDRDMLISPRKSKLEKKTEQLEELQEENERLLEELEESKEARQKGIREANKRHTLEEKKWQEEVKRLQGELERRSITQIDSQPAKSVFDVYKNKPFASRKSQMTDSSVSQTTDITPFAAAAAAAATAGAAMQMQQLVSPRDANREIQQEKQRHHEKEIQLENEIKRLKAENESLLARNEELEEEKKAWQQTGKRFEHRHRSSVLDIQDFRGLCLKKDLENARHGSISQASEYTSEGAGRNLDAMLLRFDSRLSHTFSVAAERSPTLKPTSSPDEGHALSRHGSRLSVLSLGAASTKSPHARISSPPYQINVPPSLPPTQGGLLGISEKSAPAPPEPSLRELAVSFVSGHSTSTQKHMLMASQASAIRPQTREMGCQTEDLSESGSESRRGSSGSASNCPRRGSNKSDANSNQSNSTPRRRRSSVLEAVKDSFAPCLGWTKSSQGKDGEAVDYSYRPSADDITPPLSSERRHRGSDALESGEAGNEKHTAQGDQLSSALCVETESTQISSGEPSRGLADLMSQVASPVSSETSQQLLSTDNQSPSSVNTSPHARSLLRGPLTHGYAHGTAESPRLHTVAEDQEAEEEAEERERNLDEAKKEEPSAPSEGKAKVRFSLTALLMSLLLGVFLSSAVPPSRFFSPDSPDSALSQKTQPEDCSCPPFPEELLQTEKQKTAACEKSKGTLLEELQRVSHAGEESQVTIRRLETQILDISAQTGTSEDKMKLLVSEKAELQKEAESLQGQLREYSEKEAKLQGKAVELEKKHTEESLSLRKELEKVMESFRAAEKGRETAEAALAEAKTNIETVEASLAGAESNKEVEAALVSAKEAAEEELLRLKGEAEASAEREGGLQAQVAALEKKHEEEITSLRKELERVKAALEASEQGRESAQAEAVDASLKLQKMEEASSLSQVDAKELQEMLQKLGFEKAELQKQAERLQEQVREYSEKEAKLQGKAVELEKKHAEESLSLRKELEKVMESLKAAEGKREETEKELSGAKLSIQKMGAASSLLKEDAEKNLQEAQARLLAENTDLQATVKRLQSDANAHAAREEELRKEMEELKQTHSEETKGLTEELLSVTLRLSAAEESRLEKEARLGEAERALQEIEKKVTEAHTAAGKLKEASEVALSEKGDLQKAADRLREQLTEYSQREGVLQRKVAALEKKHGEESLSLRKELEKVKESVKQAEKGRQEAEMALSQVRNEIEKKEAESAMLQTNVDVATKNSKSLTEALEESRSREKILQSTVEVAAKNSKSQAKALDEAAQREKALAGALEGTVKKIEGLARALEESSRREEALQTTVDIAAKNSKSQAKALEESKAREKALQVTVDAAAKNSKSQARALEKAATREKALAGGLEETTGRVEGLARALEETTGRAEVLDSERASLRTERDLLRDSVRSLEEDRVRARNQIDSLLEAQERALSEDAERSSGETEETESKKEVEAVRTSLPVLSQEQGATRIRQPNLIPSSLAFTVGSMSTWLFVGSAWSSVAAFGVAGTGAAISSLKGAALTSAVFSAVGGLPGIATIALAPSALVLLHALWSSDSSSSSESSLNARRLSRPVGGEGGDGE</sequence>
<dbReference type="VEuPathDB" id="CryptoDB:Cvel_16747"/>
<feature type="compositionally biased region" description="Basic and acidic residues" evidence="1">
    <location>
        <begin position="1476"/>
        <end position="1486"/>
    </location>
</feature>
<reference evidence="3" key="1">
    <citation type="submission" date="2014-11" db="EMBL/GenBank/DDBJ databases">
        <authorList>
            <person name="Otto D Thomas"/>
            <person name="Naeem Raeece"/>
        </authorList>
    </citation>
    <scope>NUCLEOTIDE SEQUENCE</scope>
</reference>
<feature type="region of interest" description="Disordered" evidence="1">
    <location>
        <begin position="1681"/>
        <end position="1707"/>
    </location>
</feature>
<keyword evidence="2" id="KW-0472">Membrane</keyword>
<feature type="compositionally biased region" description="Polar residues" evidence="1">
    <location>
        <begin position="533"/>
        <end position="544"/>
    </location>
</feature>
<evidence type="ECO:0000256" key="2">
    <source>
        <dbReference type="SAM" id="Phobius"/>
    </source>
</evidence>
<feature type="compositionally biased region" description="Basic and acidic residues" evidence="1">
    <location>
        <begin position="1556"/>
        <end position="1580"/>
    </location>
</feature>
<feature type="compositionally biased region" description="Basic and acidic residues" evidence="1">
    <location>
        <begin position="269"/>
        <end position="283"/>
    </location>
</feature>
<accession>A0A0G4FFQ8</accession>
<dbReference type="EMBL" id="CDMZ01000335">
    <property type="protein sequence ID" value="CEM12051.1"/>
    <property type="molecule type" value="Genomic_DNA"/>
</dbReference>
<keyword evidence="2" id="KW-1133">Transmembrane helix</keyword>
<feature type="compositionally biased region" description="Acidic residues" evidence="1">
    <location>
        <begin position="707"/>
        <end position="716"/>
    </location>
</feature>
<feature type="region of interest" description="Disordered" evidence="1">
    <location>
        <begin position="387"/>
        <end position="409"/>
    </location>
</feature>
<feature type="region of interest" description="Disordered" evidence="1">
    <location>
        <begin position="1173"/>
        <end position="1204"/>
    </location>
</feature>